<dbReference type="eggNOG" id="COG0687">
    <property type="taxonomic scope" value="Bacteria"/>
</dbReference>
<dbReference type="Gene3D" id="3.40.190.10">
    <property type="entry name" value="Periplasmic binding protein-like II"/>
    <property type="match status" value="2"/>
</dbReference>
<dbReference type="PANTHER" id="PTHR30006">
    <property type="entry name" value="THIAMINE-BINDING PERIPLASMIC PROTEIN-RELATED"/>
    <property type="match status" value="1"/>
</dbReference>
<dbReference type="Proteomes" id="UP000005713">
    <property type="component" value="Unassembled WGS sequence"/>
</dbReference>
<dbReference type="EMBL" id="AAYA01000011">
    <property type="protein sequence ID" value="EBA07043.1"/>
    <property type="molecule type" value="Genomic_DNA"/>
</dbReference>
<evidence type="ECO:0000256" key="2">
    <source>
        <dbReference type="SAM" id="SignalP"/>
    </source>
</evidence>
<dbReference type="Pfam" id="PF13343">
    <property type="entry name" value="SBP_bac_6"/>
    <property type="match status" value="1"/>
</dbReference>
<sequence length="358" mass="38651">MIRTERNVMTQIQKAGLTRRSLLRTSALAAVGTLAAPSILRAQSSEIVIGCAGSHTAWMEQIVVPHMKEAIGADILFEGTKSSVNLEKMASNKDAPYLSVVQMDDPVMIQAVEADLLTPITPDAVPNMTDLRADAVHMDGMWCNYVQPWAGVAYNTDYAEGVPSWEALWAPENAGQVIIPSLQNTEGMWTMFVAAMLGSGKPFSEAQYEVDAAFAKLEELKPNLLSVYTTMSQAFNLLEQGEISMLAGNFSSYTLPRKAEGVPVDLAAPKEGIFAMPSGICLVKGGPNPELAQAYVNEMLGETMQAAIADFASSVPANTTVKAGAVIPDGVPIYSPDWAFVAENRRAWIERFDKLMAL</sequence>
<comment type="caution">
    <text evidence="3">The sequence shown here is derived from an EMBL/GenBank/DDBJ whole genome shotgun (WGS) entry which is preliminary data.</text>
</comment>
<dbReference type="AlphaFoldDB" id="A3K6R6"/>
<dbReference type="GO" id="GO:0030288">
    <property type="term" value="C:outer membrane-bounded periplasmic space"/>
    <property type="evidence" value="ECO:0007669"/>
    <property type="project" value="TreeGrafter"/>
</dbReference>
<proteinExistence type="predicted"/>
<evidence type="ECO:0000256" key="1">
    <source>
        <dbReference type="ARBA" id="ARBA00022729"/>
    </source>
</evidence>
<reference evidence="3 4" key="1">
    <citation type="submission" date="2006-06" db="EMBL/GenBank/DDBJ databases">
        <authorList>
            <person name="Moran M.A."/>
            <person name="Ferriera S."/>
            <person name="Johnson J."/>
            <person name="Kravitz S."/>
            <person name="Beeson K."/>
            <person name="Sutton G."/>
            <person name="Rogers Y.-H."/>
            <person name="Friedman R."/>
            <person name="Frazier M."/>
            <person name="Venter J.C."/>
        </authorList>
    </citation>
    <scope>NUCLEOTIDE SEQUENCE [LARGE SCALE GENOMIC DNA]</scope>
    <source>
        <strain evidence="3 4">E-37</strain>
    </source>
</reference>
<dbReference type="GO" id="GO:0015888">
    <property type="term" value="P:thiamine transport"/>
    <property type="evidence" value="ECO:0007669"/>
    <property type="project" value="TreeGrafter"/>
</dbReference>
<feature type="chain" id="PRO_5002654427" evidence="2">
    <location>
        <begin position="30"/>
        <end position="358"/>
    </location>
</feature>
<evidence type="ECO:0000313" key="4">
    <source>
        <dbReference type="Proteomes" id="UP000005713"/>
    </source>
</evidence>
<keyword evidence="1 2" id="KW-0732">Signal</keyword>
<dbReference type="InterPro" id="IPR006311">
    <property type="entry name" value="TAT_signal"/>
</dbReference>
<feature type="signal peptide" evidence="2">
    <location>
        <begin position="1"/>
        <end position="29"/>
    </location>
</feature>
<accession>A3K6R6</accession>
<evidence type="ECO:0000313" key="3">
    <source>
        <dbReference type="EMBL" id="EBA07043.1"/>
    </source>
</evidence>
<dbReference type="SUPFAM" id="SSF53850">
    <property type="entry name" value="Periplasmic binding protein-like II"/>
    <property type="match status" value="1"/>
</dbReference>
<dbReference type="PANTHER" id="PTHR30006:SF2">
    <property type="entry name" value="ABC TRANSPORTER SUBSTRATE-BINDING PROTEIN"/>
    <property type="match status" value="1"/>
</dbReference>
<dbReference type="PROSITE" id="PS51318">
    <property type="entry name" value="TAT"/>
    <property type="match status" value="1"/>
</dbReference>
<keyword evidence="4" id="KW-1185">Reference proteome</keyword>
<name>A3K6R6_SAGS3</name>
<dbReference type="GO" id="GO:0030975">
    <property type="term" value="F:thiamine binding"/>
    <property type="evidence" value="ECO:0007669"/>
    <property type="project" value="TreeGrafter"/>
</dbReference>
<organism evidence="3 4">
    <name type="scientific">Sagittula stellata (strain ATCC 700073 / DSM 11524 / E-37)</name>
    <dbReference type="NCBI Taxonomy" id="388399"/>
    <lineage>
        <taxon>Bacteria</taxon>
        <taxon>Pseudomonadati</taxon>
        <taxon>Pseudomonadota</taxon>
        <taxon>Alphaproteobacteria</taxon>
        <taxon>Rhodobacterales</taxon>
        <taxon>Roseobacteraceae</taxon>
        <taxon>Sagittula</taxon>
    </lineage>
</organism>
<gene>
    <name evidence="3" type="ORF">SSE37_12636</name>
</gene>
<protein>
    <submittedName>
        <fullName evidence="3">ABC transporter substrate-binding protein</fullName>
    </submittedName>
</protein>
<dbReference type="GO" id="GO:0030976">
    <property type="term" value="F:thiamine pyrophosphate binding"/>
    <property type="evidence" value="ECO:0007669"/>
    <property type="project" value="TreeGrafter"/>
</dbReference>